<accession>A0A2J4JPW5</accession>
<organism evidence="2 3">
    <name type="scientific">Faecalibacterium prausnitzii</name>
    <dbReference type="NCBI Taxonomy" id="853"/>
    <lineage>
        <taxon>Bacteria</taxon>
        <taxon>Bacillati</taxon>
        <taxon>Bacillota</taxon>
        <taxon>Clostridia</taxon>
        <taxon>Eubacteriales</taxon>
        <taxon>Oscillospiraceae</taxon>
        <taxon>Faecalibacterium</taxon>
    </lineage>
</organism>
<dbReference type="AlphaFoldDB" id="A0A2J4JPW5"/>
<evidence type="ECO:0000313" key="3">
    <source>
        <dbReference type="Proteomes" id="UP000221015"/>
    </source>
</evidence>
<sequence length="187" mass="19553">MKKVISAVLTAAMVVGMGVSVLAATPSKTVADEVKASGSATVTGVLGIVSDVKVTAKEDTAQVKEVLQDITSDADLQKAAGASKEKKTTIDVTVTQAFEMQTSNLLDAANVKLTIESKVIEAAYEDNEQVTVLVAVPKTKADGTVTYTYYTVPGKVVDGKIVVNLKGRQVKLYGSNFVLVAVKTIEG</sequence>
<dbReference type="RefSeq" id="WP_097781429.1">
    <property type="nucleotide sequence ID" value="NZ_NMTS02000013.1"/>
</dbReference>
<feature type="chain" id="PRO_5014468458" evidence="1">
    <location>
        <begin position="24"/>
        <end position="187"/>
    </location>
</feature>
<gene>
    <name evidence="2" type="ORF">CGS50_005495</name>
</gene>
<name>A0A2J4JPW5_9FIRM</name>
<comment type="caution">
    <text evidence="2">The sequence shown here is derived from an EMBL/GenBank/DDBJ whole genome shotgun (WGS) entry which is preliminary data.</text>
</comment>
<reference evidence="2 3" key="1">
    <citation type="journal article" date="2017" name="Front. Microbiol.">
        <title>New Insights into the Diversity of the Genus Faecalibacterium.</title>
        <authorList>
            <person name="Benevides L."/>
            <person name="Burman S."/>
            <person name="Martin R."/>
            <person name="Robert V."/>
            <person name="Thomas M."/>
            <person name="Miquel S."/>
            <person name="Chain F."/>
            <person name="Sokol H."/>
            <person name="Bermudez-Humaran L.G."/>
            <person name="Morrison M."/>
            <person name="Langella P."/>
            <person name="Azevedo V.A."/>
            <person name="Chatel J.M."/>
            <person name="Soares S."/>
        </authorList>
    </citation>
    <scope>NUCLEOTIDE SEQUENCE [LARGE SCALE GENOMIC DNA]</scope>
    <source>
        <strain evidence="2 3">CNCM I 4542</strain>
    </source>
</reference>
<feature type="signal peptide" evidence="1">
    <location>
        <begin position="1"/>
        <end position="23"/>
    </location>
</feature>
<evidence type="ECO:0000313" key="2">
    <source>
        <dbReference type="EMBL" id="PLK29902.1"/>
    </source>
</evidence>
<dbReference type="EMBL" id="NMTS02000013">
    <property type="protein sequence ID" value="PLK29902.1"/>
    <property type="molecule type" value="Genomic_DNA"/>
</dbReference>
<proteinExistence type="predicted"/>
<evidence type="ECO:0000256" key="1">
    <source>
        <dbReference type="SAM" id="SignalP"/>
    </source>
</evidence>
<dbReference type="Proteomes" id="UP000221015">
    <property type="component" value="Unassembled WGS sequence"/>
</dbReference>
<keyword evidence="1" id="KW-0732">Signal</keyword>
<protein>
    <submittedName>
        <fullName evidence="2">Uncharacterized protein</fullName>
    </submittedName>
</protein>